<evidence type="ECO:0000313" key="1">
    <source>
        <dbReference type="EMBL" id="TCL35636.1"/>
    </source>
</evidence>
<dbReference type="Proteomes" id="UP000295063">
    <property type="component" value="Unassembled WGS sequence"/>
</dbReference>
<gene>
    <name evidence="1" type="ORF">EV210_111102</name>
</gene>
<sequence length="467" mass="53604">MDKKLIQLGARVELARREFFFYCRLRAPKFYKLNRQYLNHLCYELQDFYEGDDEVLVVNEPPRHGKSRTAGLLVEWVFGKNDQEKVMTGSYNETLSTMFSKNVRNAIQEVKADIYKPVFSDVFPGVRIKPGDGAMNLWSLEGGYNNYLATSPTGTATGFGCTLMIIDDLIKNAEEANNEDIKQKHWDWFTNTMLSRLEEGGKIIIIMTRWASDDLAGRALEHYREQGAKIRHICMKALQDDGTMLCEEVLSRKSYEAKKKAMGADIASANYQQEPIDLKGRLYTKFKTYSRLPMDENGNSLFTAIKNYTDTADTGDDYLCSINYGEYEKEAYVLNVLYTKAPMEDTEPATAKMLHDDKVDVADIESNNGGRGFGRAVERILQTKHRSNRTRINTFHQSKNKKARIISNSTWVMDHVYFPANWRDRWPEYYEAMIKYQKEGKNKNDDAPDATTGIAEKIGQGNRMGFD</sequence>
<dbReference type="Pfam" id="PF03237">
    <property type="entry name" value="Terminase_6N"/>
    <property type="match status" value="1"/>
</dbReference>
<dbReference type="InterPro" id="IPR006517">
    <property type="entry name" value="Phage_terminase_lsu-like_C"/>
</dbReference>
<evidence type="ECO:0000313" key="2">
    <source>
        <dbReference type="Proteomes" id="UP000295063"/>
    </source>
</evidence>
<dbReference type="RefSeq" id="WP_132082378.1">
    <property type="nucleotide sequence ID" value="NZ_SLUI01000011.1"/>
</dbReference>
<dbReference type="NCBIfam" id="TIGR01630">
    <property type="entry name" value="psiM2_ORF9"/>
    <property type="match status" value="1"/>
</dbReference>
<dbReference type="AlphaFoldDB" id="A0A4R1PX66"/>
<dbReference type="EMBL" id="SLUI01000011">
    <property type="protein sequence ID" value="TCL35636.1"/>
    <property type="molecule type" value="Genomic_DNA"/>
</dbReference>
<organism evidence="1 2">
    <name type="scientific">Anaerospora hongkongensis</name>
    <dbReference type="NCBI Taxonomy" id="244830"/>
    <lineage>
        <taxon>Bacteria</taxon>
        <taxon>Bacillati</taxon>
        <taxon>Bacillota</taxon>
        <taxon>Negativicutes</taxon>
        <taxon>Selenomonadales</taxon>
        <taxon>Sporomusaceae</taxon>
        <taxon>Anaerospora</taxon>
    </lineage>
</organism>
<comment type="caution">
    <text evidence="1">The sequence shown here is derived from an EMBL/GenBank/DDBJ whole genome shotgun (WGS) entry which is preliminary data.</text>
</comment>
<reference evidence="1 2" key="1">
    <citation type="submission" date="2019-03" db="EMBL/GenBank/DDBJ databases">
        <title>Genomic Encyclopedia of Type Strains, Phase IV (KMG-IV): sequencing the most valuable type-strain genomes for metagenomic binning, comparative biology and taxonomic classification.</title>
        <authorList>
            <person name="Goeker M."/>
        </authorList>
    </citation>
    <scope>NUCLEOTIDE SEQUENCE [LARGE SCALE GENOMIC DNA]</scope>
    <source>
        <strain evidence="1 2">DSM 15969</strain>
    </source>
</reference>
<name>A0A4R1PX66_9FIRM</name>
<dbReference type="OrthoDB" id="9771580at2"/>
<proteinExistence type="predicted"/>
<protein>
    <submittedName>
        <fullName evidence="1">Putative phage terminase large subunit-like protein</fullName>
    </submittedName>
</protein>
<accession>A0A4R1PX66</accession>
<keyword evidence="2" id="KW-1185">Reference proteome</keyword>